<keyword evidence="3" id="KW-1185">Reference proteome</keyword>
<evidence type="ECO:0000313" key="3">
    <source>
        <dbReference type="Proteomes" id="UP001054837"/>
    </source>
</evidence>
<accession>A0AAV4TDM9</accession>
<protein>
    <submittedName>
        <fullName evidence="2">Uncharacterized protein</fullName>
    </submittedName>
</protein>
<comment type="caution">
    <text evidence="2">The sequence shown here is derived from an EMBL/GenBank/DDBJ whole genome shotgun (WGS) entry which is preliminary data.</text>
</comment>
<name>A0AAV4TDM9_9ARAC</name>
<dbReference type="AlphaFoldDB" id="A0AAV4TDM9"/>
<evidence type="ECO:0000256" key="1">
    <source>
        <dbReference type="SAM" id="MobiDB-lite"/>
    </source>
</evidence>
<dbReference type="Proteomes" id="UP001054837">
    <property type="component" value="Unassembled WGS sequence"/>
</dbReference>
<proteinExistence type="predicted"/>
<reference evidence="2 3" key="1">
    <citation type="submission" date="2021-06" db="EMBL/GenBank/DDBJ databases">
        <title>Caerostris darwini draft genome.</title>
        <authorList>
            <person name="Kono N."/>
            <person name="Arakawa K."/>
        </authorList>
    </citation>
    <scope>NUCLEOTIDE SEQUENCE [LARGE SCALE GENOMIC DNA]</scope>
</reference>
<gene>
    <name evidence="2" type="ORF">CDAR_436831</name>
</gene>
<dbReference type="EMBL" id="BPLQ01009364">
    <property type="protein sequence ID" value="GIY43492.1"/>
    <property type="molecule type" value="Genomic_DNA"/>
</dbReference>
<evidence type="ECO:0000313" key="2">
    <source>
        <dbReference type="EMBL" id="GIY43492.1"/>
    </source>
</evidence>
<sequence>MSITTLSDRNAKVQTTDSPDNPSPKKASKDVSLLSRDDRKQPISLEWKGHYSLQVTPAPETSADII</sequence>
<organism evidence="2 3">
    <name type="scientific">Caerostris darwini</name>
    <dbReference type="NCBI Taxonomy" id="1538125"/>
    <lineage>
        <taxon>Eukaryota</taxon>
        <taxon>Metazoa</taxon>
        <taxon>Ecdysozoa</taxon>
        <taxon>Arthropoda</taxon>
        <taxon>Chelicerata</taxon>
        <taxon>Arachnida</taxon>
        <taxon>Araneae</taxon>
        <taxon>Araneomorphae</taxon>
        <taxon>Entelegynae</taxon>
        <taxon>Araneoidea</taxon>
        <taxon>Araneidae</taxon>
        <taxon>Caerostris</taxon>
    </lineage>
</organism>
<feature type="region of interest" description="Disordered" evidence="1">
    <location>
        <begin position="1"/>
        <end position="38"/>
    </location>
</feature>
<feature type="compositionally biased region" description="Polar residues" evidence="1">
    <location>
        <begin position="1"/>
        <end position="20"/>
    </location>
</feature>